<evidence type="ECO:0000313" key="7">
    <source>
        <dbReference type="EMBL" id="EDW77087.1"/>
    </source>
</evidence>
<dbReference type="FunCoup" id="B4MY98">
    <property type="interactions" value="249"/>
</dbReference>
<evidence type="ECO:0000313" key="8">
    <source>
        <dbReference type="Proteomes" id="UP000007798"/>
    </source>
</evidence>
<dbReference type="Gene3D" id="1.10.287.3240">
    <property type="match status" value="1"/>
</dbReference>
<evidence type="ECO:0000256" key="3">
    <source>
        <dbReference type="ARBA" id="ARBA00023065"/>
    </source>
</evidence>
<dbReference type="AlphaFoldDB" id="B4MY98"/>
<keyword evidence="3" id="KW-0406">Ion transport</keyword>
<dbReference type="Pfam" id="PF01813">
    <property type="entry name" value="ATP-synt_D"/>
    <property type="match status" value="1"/>
</dbReference>
<dbReference type="EC" id="3.6.1.3" evidence="7"/>
<accession>B4MY98</accession>
<comment type="function">
    <text evidence="4">Subunit of the V1 complex of vacuolar(H+)-ATPase (V-ATPase), a multisubunit enzyme composed of a peripheral complex (V1) that hydrolyzes ATP and a membrane integral complex (V0) that translocates protons. V-ATPase is responsible for acidifying and maintaining the pH of intracellular compartments and in some cell types, is targeted to the plasma membrane, where it is responsible for acidifying the extracellular environment.</text>
</comment>
<evidence type="ECO:0000256" key="4">
    <source>
        <dbReference type="ARBA" id="ARBA00045737"/>
    </source>
</evidence>
<name>B4MY98_DROWI</name>
<evidence type="ECO:0000256" key="5">
    <source>
        <dbReference type="SAM" id="Coils"/>
    </source>
</evidence>
<dbReference type="eggNOG" id="KOG1647">
    <property type="taxonomic scope" value="Eukaryota"/>
</dbReference>
<dbReference type="InterPro" id="IPR002699">
    <property type="entry name" value="V_ATPase_D"/>
</dbReference>
<dbReference type="GO" id="GO:0046961">
    <property type="term" value="F:proton-transporting ATPase activity, rotational mechanism"/>
    <property type="evidence" value="ECO:0007669"/>
    <property type="project" value="InterPro"/>
</dbReference>
<dbReference type="KEGG" id="dwi:6643441"/>
<dbReference type="InParanoid" id="B4MY98"/>
<dbReference type="OrthoDB" id="7676488at2759"/>
<protein>
    <submittedName>
        <fullName evidence="7">Uncharacterized protein</fullName>
        <ecNumber evidence="7">3.6.1.3</ecNumber>
    </submittedName>
</protein>
<proteinExistence type="inferred from homology"/>
<dbReference type="NCBIfam" id="TIGR00309">
    <property type="entry name" value="V_ATPase_subD"/>
    <property type="match status" value="1"/>
</dbReference>
<evidence type="ECO:0000256" key="2">
    <source>
        <dbReference type="ARBA" id="ARBA00022448"/>
    </source>
</evidence>
<dbReference type="Proteomes" id="UP000007798">
    <property type="component" value="Unassembled WGS sequence"/>
</dbReference>
<dbReference type="PhylomeDB" id="B4MY98"/>
<dbReference type="SMR" id="B4MY98"/>
<keyword evidence="5" id="KW-0175">Coiled coil</keyword>
<feature type="coiled-coil region" evidence="5">
    <location>
        <begin position="260"/>
        <end position="287"/>
    </location>
</feature>
<dbReference type="GO" id="GO:0016787">
    <property type="term" value="F:hydrolase activity"/>
    <property type="evidence" value="ECO:0007669"/>
    <property type="project" value="UniProtKB-KW"/>
</dbReference>
<dbReference type="OMA" id="DFKPQMV"/>
<dbReference type="PANTHER" id="PTHR11671">
    <property type="entry name" value="V-TYPE ATP SYNTHASE SUBUNIT D"/>
    <property type="match status" value="1"/>
</dbReference>
<feature type="region of interest" description="Disordered" evidence="6">
    <location>
        <begin position="339"/>
        <end position="358"/>
    </location>
</feature>
<keyword evidence="7" id="KW-0378">Hydrolase</keyword>
<dbReference type="STRING" id="7260.B4MY98"/>
<organism evidence="7 8">
    <name type="scientific">Drosophila willistoni</name>
    <name type="common">Fruit fly</name>
    <dbReference type="NCBI Taxonomy" id="7260"/>
    <lineage>
        <taxon>Eukaryota</taxon>
        <taxon>Metazoa</taxon>
        <taxon>Ecdysozoa</taxon>
        <taxon>Arthropoda</taxon>
        <taxon>Hexapoda</taxon>
        <taxon>Insecta</taxon>
        <taxon>Pterygota</taxon>
        <taxon>Neoptera</taxon>
        <taxon>Endopterygota</taxon>
        <taxon>Diptera</taxon>
        <taxon>Brachycera</taxon>
        <taxon>Muscomorpha</taxon>
        <taxon>Ephydroidea</taxon>
        <taxon>Drosophilidae</taxon>
        <taxon>Drosophila</taxon>
        <taxon>Sophophora</taxon>
    </lineage>
</organism>
<evidence type="ECO:0000256" key="6">
    <source>
        <dbReference type="SAM" id="MobiDB-lite"/>
    </source>
</evidence>
<evidence type="ECO:0000256" key="1">
    <source>
        <dbReference type="ARBA" id="ARBA00005850"/>
    </source>
</evidence>
<keyword evidence="8" id="KW-1185">Reference proteome</keyword>
<dbReference type="HOGENOM" id="CLU_774506_0_0_1"/>
<comment type="similarity">
    <text evidence="1">Belongs to the V-ATPase D subunit family.</text>
</comment>
<feature type="coiled-coil region" evidence="5">
    <location>
        <begin position="37"/>
        <end position="64"/>
    </location>
</feature>
<keyword evidence="2" id="KW-0813">Transport</keyword>
<gene>
    <name evidence="7" type="primary">Dwil\GK22115</name>
    <name evidence="7" type="ORF">Dwil_GK22115</name>
</gene>
<dbReference type="EMBL" id="CH963894">
    <property type="protein sequence ID" value="EDW77087.1"/>
    <property type="molecule type" value="Genomic_DNA"/>
</dbReference>
<reference evidence="7 8" key="1">
    <citation type="journal article" date="2007" name="Nature">
        <title>Evolution of genes and genomes on the Drosophila phylogeny.</title>
        <authorList>
            <consortium name="Drosophila 12 Genomes Consortium"/>
            <person name="Clark A.G."/>
            <person name="Eisen M.B."/>
            <person name="Smith D.R."/>
            <person name="Bergman C.M."/>
            <person name="Oliver B."/>
            <person name="Markow T.A."/>
            <person name="Kaufman T.C."/>
            <person name="Kellis M."/>
            <person name="Gelbart W."/>
            <person name="Iyer V.N."/>
            <person name="Pollard D.A."/>
            <person name="Sackton T.B."/>
            <person name="Larracuente A.M."/>
            <person name="Singh N.D."/>
            <person name="Abad J.P."/>
            <person name="Abt D.N."/>
            <person name="Adryan B."/>
            <person name="Aguade M."/>
            <person name="Akashi H."/>
            <person name="Anderson W.W."/>
            <person name="Aquadro C.F."/>
            <person name="Ardell D.H."/>
            <person name="Arguello R."/>
            <person name="Artieri C.G."/>
            <person name="Barbash D.A."/>
            <person name="Barker D."/>
            <person name="Barsanti P."/>
            <person name="Batterham P."/>
            <person name="Batzoglou S."/>
            <person name="Begun D."/>
            <person name="Bhutkar A."/>
            <person name="Blanco E."/>
            <person name="Bosak S.A."/>
            <person name="Bradley R.K."/>
            <person name="Brand A.D."/>
            <person name="Brent M.R."/>
            <person name="Brooks A.N."/>
            <person name="Brown R.H."/>
            <person name="Butlin R.K."/>
            <person name="Caggese C."/>
            <person name="Calvi B.R."/>
            <person name="Bernardo de Carvalho A."/>
            <person name="Caspi A."/>
            <person name="Castrezana S."/>
            <person name="Celniker S.E."/>
            <person name="Chang J.L."/>
            <person name="Chapple C."/>
            <person name="Chatterji S."/>
            <person name="Chinwalla A."/>
            <person name="Civetta A."/>
            <person name="Clifton S.W."/>
            <person name="Comeron J.M."/>
            <person name="Costello J.C."/>
            <person name="Coyne J.A."/>
            <person name="Daub J."/>
            <person name="David R.G."/>
            <person name="Delcher A.L."/>
            <person name="Delehaunty K."/>
            <person name="Do C.B."/>
            <person name="Ebling H."/>
            <person name="Edwards K."/>
            <person name="Eickbush T."/>
            <person name="Evans J.D."/>
            <person name="Filipski A."/>
            <person name="Findeiss S."/>
            <person name="Freyhult E."/>
            <person name="Fulton L."/>
            <person name="Fulton R."/>
            <person name="Garcia A.C."/>
            <person name="Gardiner A."/>
            <person name="Garfield D.A."/>
            <person name="Garvin B.E."/>
            <person name="Gibson G."/>
            <person name="Gilbert D."/>
            <person name="Gnerre S."/>
            <person name="Godfrey J."/>
            <person name="Good R."/>
            <person name="Gotea V."/>
            <person name="Gravely B."/>
            <person name="Greenberg A.J."/>
            <person name="Griffiths-Jones S."/>
            <person name="Gross S."/>
            <person name="Guigo R."/>
            <person name="Gustafson E.A."/>
            <person name="Haerty W."/>
            <person name="Hahn M.W."/>
            <person name="Halligan D.L."/>
            <person name="Halpern A.L."/>
            <person name="Halter G.M."/>
            <person name="Han M.V."/>
            <person name="Heger A."/>
            <person name="Hillier L."/>
            <person name="Hinrichs A.S."/>
            <person name="Holmes I."/>
            <person name="Hoskins R.A."/>
            <person name="Hubisz M.J."/>
            <person name="Hultmark D."/>
            <person name="Huntley M.A."/>
            <person name="Jaffe D.B."/>
            <person name="Jagadeeshan S."/>
            <person name="Jeck W.R."/>
            <person name="Johnson J."/>
            <person name="Jones C.D."/>
            <person name="Jordan W.C."/>
            <person name="Karpen G.H."/>
            <person name="Kataoka E."/>
            <person name="Keightley P.D."/>
            <person name="Kheradpour P."/>
            <person name="Kirkness E.F."/>
            <person name="Koerich L.B."/>
            <person name="Kristiansen K."/>
            <person name="Kudrna D."/>
            <person name="Kulathinal R.J."/>
            <person name="Kumar S."/>
            <person name="Kwok R."/>
            <person name="Lander E."/>
            <person name="Langley C.H."/>
            <person name="Lapoint R."/>
            <person name="Lazzaro B.P."/>
            <person name="Lee S.J."/>
            <person name="Levesque L."/>
            <person name="Li R."/>
            <person name="Lin C.F."/>
            <person name="Lin M.F."/>
            <person name="Lindblad-Toh K."/>
            <person name="Llopart A."/>
            <person name="Long M."/>
            <person name="Low L."/>
            <person name="Lozovsky E."/>
            <person name="Lu J."/>
            <person name="Luo M."/>
            <person name="Machado C.A."/>
            <person name="Makalowski W."/>
            <person name="Marzo M."/>
            <person name="Matsuda M."/>
            <person name="Matzkin L."/>
            <person name="McAllister B."/>
            <person name="McBride C.S."/>
            <person name="McKernan B."/>
            <person name="McKernan K."/>
            <person name="Mendez-Lago M."/>
            <person name="Minx P."/>
            <person name="Mollenhauer M.U."/>
            <person name="Montooth K."/>
            <person name="Mount S.M."/>
            <person name="Mu X."/>
            <person name="Myers E."/>
            <person name="Negre B."/>
            <person name="Newfeld S."/>
            <person name="Nielsen R."/>
            <person name="Noor M.A."/>
            <person name="O'Grady P."/>
            <person name="Pachter L."/>
            <person name="Papaceit M."/>
            <person name="Parisi M.J."/>
            <person name="Parisi M."/>
            <person name="Parts L."/>
            <person name="Pedersen J.S."/>
            <person name="Pesole G."/>
            <person name="Phillippy A.M."/>
            <person name="Ponting C.P."/>
            <person name="Pop M."/>
            <person name="Porcelli D."/>
            <person name="Powell J.R."/>
            <person name="Prohaska S."/>
            <person name="Pruitt K."/>
            <person name="Puig M."/>
            <person name="Quesneville H."/>
            <person name="Ram K.R."/>
            <person name="Rand D."/>
            <person name="Rasmussen M.D."/>
            <person name="Reed L.K."/>
            <person name="Reenan R."/>
            <person name="Reily A."/>
            <person name="Remington K.A."/>
            <person name="Rieger T.T."/>
            <person name="Ritchie M.G."/>
            <person name="Robin C."/>
            <person name="Rogers Y.H."/>
            <person name="Rohde C."/>
            <person name="Rozas J."/>
            <person name="Rubenfield M.J."/>
            <person name="Ruiz A."/>
            <person name="Russo S."/>
            <person name="Salzberg S.L."/>
            <person name="Sanchez-Gracia A."/>
            <person name="Saranga D.J."/>
            <person name="Sato H."/>
            <person name="Schaeffer S.W."/>
            <person name="Schatz M.C."/>
            <person name="Schlenke T."/>
            <person name="Schwartz R."/>
            <person name="Segarra C."/>
            <person name="Singh R.S."/>
            <person name="Sirot L."/>
            <person name="Sirota M."/>
            <person name="Sisneros N.B."/>
            <person name="Smith C.D."/>
            <person name="Smith T.F."/>
            <person name="Spieth J."/>
            <person name="Stage D.E."/>
            <person name="Stark A."/>
            <person name="Stephan W."/>
            <person name="Strausberg R.L."/>
            <person name="Strempel S."/>
            <person name="Sturgill D."/>
            <person name="Sutton G."/>
            <person name="Sutton G.G."/>
            <person name="Tao W."/>
            <person name="Teichmann S."/>
            <person name="Tobari Y.N."/>
            <person name="Tomimura Y."/>
            <person name="Tsolas J.M."/>
            <person name="Valente V.L."/>
            <person name="Venter E."/>
            <person name="Venter J.C."/>
            <person name="Vicario S."/>
            <person name="Vieira F.G."/>
            <person name="Vilella A.J."/>
            <person name="Villasante A."/>
            <person name="Walenz B."/>
            <person name="Wang J."/>
            <person name="Wasserman M."/>
            <person name="Watts T."/>
            <person name="Wilson D."/>
            <person name="Wilson R.K."/>
            <person name="Wing R.A."/>
            <person name="Wolfner M.F."/>
            <person name="Wong A."/>
            <person name="Wong G.K."/>
            <person name="Wu C.I."/>
            <person name="Wu G."/>
            <person name="Yamamoto D."/>
            <person name="Yang H.P."/>
            <person name="Yang S.P."/>
            <person name="Yorke J.A."/>
            <person name="Yoshida K."/>
            <person name="Zdobnov E."/>
            <person name="Zhang P."/>
            <person name="Zhang Y."/>
            <person name="Zimin A.V."/>
            <person name="Baldwin J."/>
            <person name="Abdouelleil A."/>
            <person name="Abdulkadir J."/>
            <person name="Abebe A."/>
            <person name="Abera B."/>
            <person name="Abreu J."/>
            <person name="Acer S.C."/>
            <person name="Aftuck L."/>
            <person name="Alexander A."/>
            <person name="An P."/>
            <person name="Anderson E."/>
            <person name="Anderson S."/>
            <person name="Arachi H."/>
            <person name="Azer M."/>
            <person name="Bachantsang P."/>
            <person name="Barry A."/>
            <person name="Bayul T."/>
            <person name="Berlin A."/>
            <person name="Bessette D."/>
            <person name="Bloom T."/>
            <person name="Blye J."/>
            <person name="Boguslavskiy L."/>
            <person name="Bonnet C."/>
            <person name="Boukhgalter B."/>
            <person name="Bourzgui I."/>
            <person name="Brown A."/>
            <person name="Cahill P."/>
            <person name="Channer S."/>
            <person name="Cheshatsang Y."/>
            <person name="Chuda L."/>
            <person name="Citroen M."/>
            <person name="Collymore A."/>
            <person name="Cooke P."/>
            <person name="Costello M."/>
            <person name="D'Aco K."/>
            <person name="Daza R."/>
            <person name="De Haan G."/>
            <person name="DeGray S."/>
            <person name="DeMaso C."/>
            <person name="Dhargay N."/>
            <person name="Dooley K."/>
            <person name="Dooley E."/>
            <person name="Doricent M."/>
            <person name="Dorje P."/>
            <person name="Dorjee K."/>
            <person name="Dupes A."/>
            <person name="Elong R."/>
            <person name="Falk J."/>
            <person name="Farina A."/>
            <person name="Faro S."/>
            <person name="Ferguson D."/>
            <person name="Fisher S."/>
            <person name="Foley C.D."/>
            <person name="Franke A."/>
            <person name="Friedrich D."/>
            <person name="Gadbois L."/>
            <person name="Gearin G."/>
            <person name="Gearin C.R."/>
            <person name="Giannoukos G."/>
            <person name="Goode T."/>
            <person name="Graham J."/>
            <person name="Grandbois E."/>
            <person name="Grewal S."/>
            <person name="Gyaltsen K."/>
            <person name="Hafez N."/>
            <person name="Hagos B."/>
            <person name="Hall J."/>
            <person name="Henson C."/>
            <person name="Hollinger A."/>
            <person name="Honan T."/>
            <person name="Huard M.D."/>
            <person name="Hughes L."/>
            <person name="Hurhula B."/>
            <person name="Husby M.E."/>
            <person name="Kamat A."/>
            <person name="Kanga B."/>
            <person name="Kashin S."/>
            <person name="Khazanovich D."/>
            <person name="Kisner P."/>
            <person name="Lance K."/>
            <person name="Lara M."/>
            <person name="Lee W."/>
            <person name="Lennon N."/>
            <person name="Letendre F."/>
            <person name="LeVine R."/>
            <person name="Lipovsky A."/>
            <person name="Liu X."/>
            <person name="Liu J."/>
            <person name="Liu S."/>
            <person name="Lokyitsang T."/>
            <person name="Lokyitsang Y."/>
            <person name="Lubonja R."/>
            <person name="Lui A."/>
            <person name="MacDonald P."/>
            <person name="Magnisalis V."/>
            <person name="Maru K."/>
            <person name="Matthews C."/>
            <person name="McCusker W."/>
            <person name="McDonough S."/>
            <person name="Mehta T."/>
            <person name="Meldrim J."/>
            <person name="Meneus L."/>
            <person name="Mihai O."/>
            <person name="Mihalev A."/>
            <person name="Mihova T."/>
            <person name="Mittelman R."/>
            <person name="Mlenga V."/>
            <person name="Montmayeur A."/>
            <person name="Mulrain L."/>
            <person name="Navidi A."/>
            <person name="Naylor J."/>
            <person name="Negash T."/>
            <person name="Nguyen T."/>
            <person name="Nguyen N."/>
            <person name="Nicol R."/>
            <person name="Norbu C."/>
            <person name="Norbu N."/>
            <person name="Novod N."/>
            <person name="O'Neill B."/>
            <person name="Osman S."/>
            <person name="Markiewicz E."/>
            <person name="Oyono O.L."/>
            <person name="Patti C."/>
            <person name="Phunkhang P."/>
            <person name="Pierre F."/>
            <person name="Priest M."/>
            <person name="Raghuraman S."/>
            <person name="Rege F."/>
            <person name="Reyes R."/>
            <person name="Rise C."/>
            <person name="Rogov P."/>
            <person name="Ross K."/>
            <person name="Ryan E."/>
            <person name="Settipalli S."/>
            <person name="Shea T."/>
            <person name="Sherpa N."/>
            <person name="Shi L."/>
            <person name="Shih D."/>
            <person name="Sparrow T."/>
            <person name="Spaulding J."/>
            <person name="Stalker J."/>
            <person name="Stange-Thomann N."/>
            <person name="Stavropoulos S."/>
            <person name="Stone C."/>
            <person name="Strader C."/>
            <person name="Tesfaye S."/>
            <person name="Thomson T."/>
            <person name="Thoulutsang Y."/>
            <person name="Thoulutsang D."/>
            <person name="Topham K."/>
            <person name="Topping I."/>
            <person name="Tsamla T."/>
            <person name="Vassiliev H."/>
            <person name="Vo A."/>
            <person name="Wangchuk T."/>
            <person name="Wangdi T."/>
            <person name="Weiand M."/>
            <person name="Wilkinson J."/>
            <person name="Wilson A."/>
            <person name="Yadav S."/>
            <person name="Young G."/>
            <person name="Yu Q."/>
            <person name="Zembek L."/>
            <person name="Zhong D."/>
            <person name="Zimmer A."/>
            <person name="Zwirko Z."/>
            <person name="Jaffe D.B."/>
            <person name="Alvarez P."/>
            <person name="Brockman W."/>
            <person name="Butler J."/>
            <person name="Chin C."/>
            <person name="Gnerre S."/>
            <person name="Grabherr M."/>
            <person name="Kleber M."/>
            <person name="Mauceli E."/>
            <person name="MacCallum I."/>
        </authorList>
    </citation>
    <scope>NUCLEOTIDE SEQUENCE [LARGE SCALE GENOMIC DNA]</scope>
    <source>
        <strain evidence="8">Tucson 14030-0811.24</strain>
    </source>
</reference>
<sequence>MAQNDRLAVFPSRANSVLMKQRILSAKRGMGLLKRKRDAIDMQLRDIRRRMMDHEEKVDEKMRKAIFSVAKANLLGADFKPLIVADSSRSAKTSIRRNQQKIVGVTLNNFVLDTNQDGDEAFPMAGLSCGGVQVKTMRSNFYDALVELVEYASMEYMVRMLKEASHQTNMRVNALDHILIPRLVNTHTYITGELEEYEREDFYRLKRSQAKQLEAKIAFSELIKTKNMTTDELTDYRKRGTFVHPVADVHFDSDEFNEQIVRERLVRARLERHIRRAQERADADSDTVYPVASSFITTHSILQFIQQTARARDPYSSRGSLYSNKRMLLETKITRPARKSNLISQPLSSSSSDSDDSD</sequence>